<dbReference type="SMART" id="SM00382">
    <property type="entry name" value="AAA"/>
    <property type="match status" value="1"/>
</dbReference>
<dbReference type="AlphaFoldDB" id="A0A1A7NSL0"/>
<dbReference type="PROSITE" id="PS50893">
    <property type="entry name" value="ABC_TRANSPORTER_2"/>
    <property type="match status" value="1"/>
</dbReference>
<dbReference type="PANTHER" id="PTHR43423">
    <property type="entry name" value="ABC TRANSPORTER I FAMILY MEMBER 17"/>
    <property type="match status" value="1"/>
</dbReference>
<dbReference type="InterPro" id="IPR027417">
    <property type="entry name" value="P-loop_NTPase"/>
</dbReference>
<protein>
    <submittedName>
        <fullName evidence="5">Glutamine ABC transporter ATP-binding protein</fullName>
    </submittedName>
</protein>
<evidence type="ECO:0000256" key="2">
    <source>
        <dbReference type="ARBA" id="ARBA00022741"/>
    </source>
</evidence>
<evidence type="ECO:0000259" key="4">
    <source>
        <dbReference type="PROSITE" id="PS50893"/>
    </source>
</evidence>
<comment type="caution">
    <text evidence="5">The sequence shown here is derived from an EMBL/GenBank/DDBJ whole genome shotgun (WGS) entry which is preliminary data.</text>
</comment>
<dbReference type="PROSITE" id="PS00211">
    <property type="entry name" value="ABC_TRANSPORTER_1"/>
    <property type="match status" value="1"/>
</dbReference>
<proteinExistence type="predicted"/>
<keyword evidence="3 5" id="KW-0067">ATP-binding</keyword>
<dbReference type="PANTHER" id="PTHR43423:SF1">
    <property type="entry name" value="ABC TRANSPORTER I FAMILY MEMBER 17"/>
    <property type="match status" value="1"/>
</dbReference>
<dbReference type="Gene3D" id="3.40.50.300">
    <property type="entry name" value="P-loop containing nucleotide triphosphate hydrolases"/>
    <property type="match status" value="1"/>
</dbReference>
<dbReference type="InterPro" id="IPR017871">
    <property type="entry name" value="ABC_transporter-like_CS"/>
</dbReference>
<organism evidence="5 6">
    <name type="scientific">Gallibacterium genomosp. 3</name>
    <dbReference type="NCBI Taxonomy" id="505345"/>
    <lineage>
        <taxon>Bacteria</taxon>
        <taxon>Pseudomonadati</taxon>
        <taxon>Pseudomonadota</taxon>
        <taxon>Gammaproteobacteria</taxon>
        <taxon>Pasteurellales</taxon>
        <taxon>Pasteurellaceae</taxon>
        <taxon>Gallibacterium</taxon>
    </lineage>
</organism>
<evidence type="ECO:0000313" key="5">
    <source>
        <dbReference type="EMBL" id="OBW92600.1"/>
    </source>
</evidence>
<reference evidence="5 6" key="1">
    <citation type="submission" date="2014-11" db="EMBL/GenBank/DDBJ databases">
        <title>Pan-genome of Gallibacterium spp.</title>
        <authorList>
            <person name="Kudirkiene E."/>
            <person name="Bojesen A.M."/>
        </authorList>
    </citation>
    <scope>NUCLEOTIDE SEQUENCE [LARGE SCALE GENOMIC DNA]</scope>
    <source>
        <strain evidence="5 6">F151</strain>
    </source>
</reference>
<dbReference type="Pfam" id="PF00005">
    <property type="entry name" value="ABC_tran"/>
    <property type="match status" value="1"/>
</dbReference>
<dbReference type="SUPFAM" id="SSF52540">
    <property type="entry name" value="P-loop containing nucleoside triphosphate hydrolases"/>
    <property type="match status" value="1"/>
</dbReference>
<gene>
    <name evidence="5" type="ORF">QV01_04255</name>
</gene>
<dbReference type="RefSeq" id="WP_065239075.1">
    <property type="nucleotide sequence ID" value="NZ_JTJM01000017.1"/>
</dbReference>
<name>A0A1A7NSL0_9PAST</name>
<dbReference type="InterPro" id="IPR003439">
    <property type="entry name" value="ABC_transporter-like_ATP-bd"/>
</dbReference>
<dbReference type="EMBL" id="JTJM01000017">
    <property type="protein sequence ID" value="OBW92600.1"/>
    <property type="molecule type" value="Genomic_DNA"/>
</dbReference>
<dbReference type="GO" id="GO:0005524">
    <property type="term" value="F:ATP binding"/>
    <property type="evidence" value="ECO:0007669"/>
    <property type="project" value="UniProtKB-KW"/>
</dbReference>
<evidence type="ECO:0000313" key="6">
    <source>
        <dbReference type="Proteomes" id="UP000243558"/>
    </source>
</evidence>
<sequence length="210" mass="23950">MSAILSAENVVFQQKIYYPNIEIPEGQATFLQGPSGCGKSTLLHLFNGTLPITEGKILYQNRDIQQLDKIILRREVLLASQQSYLFPGSILDNFQQYHHYRESTLPEHKQLQQYLDICHIPFPLNQNVAHLSGGEKQRVFLAIALSFNAKVLMLDEPTSALDPTVATQVIQQIKQFCLPNTTLIIISHDHSLTQRYADKIIELNHRGHYE</sequence>
<dbReference type="CDD" id="cd03228">
    <property type="entry name" value="ABCC_MRP_Like"/>
    <property type="match status" value="1"/>
</dbReference>
<accession>A0A1A7NSL0</accession>
<dbReference type="GO" id="GO:0016887">
    <property type="term" value="F:ATP hydrolysis activity"/>
    <property type="evidence" value="ECO:0007669"/>
    <property type="project" value="InterPro"/>
</dbReference>
<keyword evidence="2" id="KW-0547">Nucleotide-binding</keyword>
<dbReference type="InterPro" id="IPR003593">
    <property type="entry name" value="AAA+_ATPase"/>
</dbReference>
<keyword evidence="6" id="KW-1185">Reference proteome</keyword>
<keyword evidence="1" id="KW-0813">Transport</keyword>
<evidence type="ECO:0000256" key="3">
    <source>
        <dbReference type="ARBA" id="ARBA00022840"/>
    </source>
</evidence>
<dbReference type="Proteomes" id="UP000243558">
    <property type="component" value="Unassembled WGS sequence"/>
</dbReference>
<dbReference type="OrthoDB" id="4408248at2"/>
<feature type="domain" description="ABC transporter" evidence="4">
    <location>
        <begin position="5"/>
        <end position="210"/>
    </location>
</feature>
<evidence type="ECO:0000256" key="1">
    <source>
        <dbReference type="ARBA" id="ARBA00022448"/>
    </source>
</evidence>
<dbReference type="PATRIC" id="fig|505345.7.peg.847"/>